<dbReference type="Pfam" id="PF06580">
    <property type="entry name" value="His_kinase"/>
    <property type="match status" value="1"/>
</dbReference>
<dbReference type="InterPro" id="IPR010559">
    <property type="entry name" value="Sig_transdc_His_kin_internal"/>
</dbReference>
<evidence type="ECO:0000256" key="1">
    <source>
        <dbReference type="SAM" id="Coils"/>
    </source>
</evidence>
<feature type="coiled-coil region" evidence="1">
    <location>
        <begin position="323"/>
        <end position="362"/>
    </location>
</feature>
<keyword evidence="1" id="KW-0175">Coiled coil</keyword>
<dbReference type="STRING" id="37658.SAMN05661086_03249"/>
<gene>
    <name evidence="4" type="ORF">SAMN05661086_03249</name>
</gene>
<dbReference type="PANTHER" id="PTHR34220:SF7">
    <property type="entry name" value="SENSOR HISTIDINE KINASE YPDA"/>
    <property type="match status" value="1"/>
</dbReference>
<organism evidence="4 5">
    <name type="scientific">Anaeromicropila populeti</name>
    <dbReference type="NCBI Taxonomy" id="37658"/>
    <lineage>
        <taxon>Bacteria</taxon>
        <taxon>Bacillati</taxon>
        <taxon>Bacillota</taxon>
        <taxon>Clostridia</taxon>
        <taxon>Lachnospirales</taxon>
        <taxon>Lachnospiraceae</taxon>
        <taxon>Anaeromicropila</taxon>
    </lineage>
</organism>
<evidence type="ECO:0000313" key="4">
    <source>
        <dbReference type="EMBL" id="SFS02070.1"/>
    </source>
</evidence>
<evidence type="ECO:0000259" key="3">
    <source>
        <dbReference type="Pfam" id="PF06580"/>
    </source>
</evidence>
<feature type="domain" description="Signal transduction histidine kinase internal region" evidence="3">
    <location>
        <begin position="354"/>
        <end position="431"/>
    </location>
</feature>
<dbReference type="RefSeq" id="WP_092563132.1">
    <property type="nucleotide sequence ID" value="NZ_FOYZ01000016.1"/>
</dbReference>
<dbReference type="AlphaFoldDB" id="A0A1I6LFJ9"/>
<dbReference type="PANTHER" id="PTHR34220">
    <property type="entry name" value="SENSOR HISTIDINE KINASE YPDA"/>
    <property type="match status" value="1"/>
</dbReference>
<dbReference type="Gene3D" id="3.30.565.10">
    <property type="entry name" value="Histidine kinase-like ATPase, C-terminal domain"/>
    <property type="match status" value="1"/>
</dbReference>
<keyword evidence="2" id="KW-1133">Transmembrane helix</keyword>
<dbReference type="SUPFAM" id="SSF55874">
    <property type="entry name" value="ATPase domain of HSP90 chaperone/DNA topoisomerase II/histidine kinase"/>
    <property type="match status" value="1"/>
</dbReference>
<dbReference type="InterPro" id="IPR036890">
    <property type="entry name" value="HATPase_C_sf"/>
</dbReference>
<dbReference type="Proteomes" id="UP000199659">
    <property type="component" value="Unassembled WGS sequence"/>
</dbReference>
<dbReference type="EMBL" id="FOYZ01000016">
    <property type="protein sequence ID" value="SFS02070.1"/>
    <property type="molecule type" value="Genomic_DNA"/>
</dbReference>
<dbReference type="InterPro" id="IPR050640">
    <property type="entry name" value="Bact_2-comp_sensor_kinase"/>
</dbReference>
<feature type="transmembrane region" description="Helical" evidence="2">
    <location>
        <begin position="266"/>
        <end position="287"/>
    </location>
</feature>
<dbReference type="Gene3D" id="6.10.340.10">
    <property type="match status" value="1"/>
</dbReference>
<keyword evidence="4" id="KW-0418">Kinase</keyword>
<reference evidence="4 5" key="1">
    <citation type="submission" date="2016-10" db="EMBL/GenBank/DDBJ databases">
        <authorList>
            <person name="de Groot N.N."/>
        </authorList>
    </citation>
    <scope>NUCLEOTIDE SEQUENCE [LARGE SCALE GENOMIC DNA]</scope>
    <source>
        <strain evidence="4 5">743A</strain>
    </source>
</reference>
<accession>A0A1I6LFJ9</accession>
<evidence type="ECO:0000256" key="2">
    <source>
        <dbReference type="SAM" id="Phobius"/>
    </source>
</evidence>
<dbReference type="GO" id="GO:0000155">
    <property type="term" value="F:phosphorelay sensor kinase activity"/>
    <property type="evidence" value="ECO:0007669"/>
    <property type="project" value="InterPro"/>
</dbReference>
<proteinExistence type="predicted"/>
<dbReference type="OrthoDB" id="759642at2"/>
<protein>
    <submittedName>
        <fullName evidence="4">Histidine kinase-, DNA gyrase B-, and HSP90-like ATPase</fullName>
    </submittedName>
</protein>
<feature type="transmembrane region" description="Helical" evidence="2">
    <location>
        <begin position="12"/>
        <end position="37"/>
    </location>
</feature>
<keyword evidence="5" id="KW-1185">Reference proteome</keyword>
<keyword evidence="2" id="KW-0812">Transmembrane</keyword>
<keyword evidence="4" id="KW-0808">Transferase</keyword>
<evidence type="ECO:0000313" key="5">
    <source>
        <dbReference type="Proteomes" id="UP000199659"/>
    </source>
</evidence>
<sequence length="568" mass="65967">MQKKKSFIKEMLLYLMILTGQLILILVYFCFSSYTILQKEIKDASGALLNIYINEVNNGIIEMNGVLVSITTRQEELGNIRSNSENKRNLSAISLQNYMKNLMAGNHIADVIVVYDEKYNICLDAIKTGFNFEKKNSLRDFTSRAVSNQAIDNYQWNFLKIDNDVYLYKMFLKDNRAIAIYTKASNILNAISGEMKGNRSIILTNNEGDIGYVWGKQTRSIVNGGNISNISTDNYFQISKSIVEEQIKIYCFTAKKSIFQQTHTSMLGVAAAAGLSVFFMFFILHYAKQEIAAPMRLIISNMEKIKSGNYSSCISKNFSKKEFELLQETIEKMVDEIVELKIQAYEKRIAFQEMELKSIRLQLKPHFFLNALTTISSLNSQNSKDQIAVFIDALSKNIRYMFRTGFHTVTIKDEIRHVHNYFEMQELKYPQCVLYIIDLPKELEEWRLPQMIIHTFIENEYKYAVSMDKTLLVLIKISMQNYKGTNMLLIEIEDDGKGYPQEVLEYMNHSNREDSGTETRIGLWSVKRMMELMYNRDDLILLENVYPHGCLNKIYIPEKENYKMNTDH</sequence>
<keyword evidence="2" id="KW-0472">Membrane</keyword>
<name>A0A1I6LFJ9_9FIRM</name>
<dbReference type="GO" id="GO:0016020">
    <property type="term" value="C:membrane"/>
    <property type="evidence" value="ECO:0007669"/>
    <property type="project" value="InterPro"/>
</dbReference>